<feature type="compositionally biased region" description="Low complexity" evidence="1">
    <location>
        <begin position="216"/>
        <end position="240"/>
    </location>
</feature>
<feature type="domain" description="SH2" evidence="2">
    <location>
        <begin position="117"/>
        <end position="167"/>
    </location>
</feature>
<feature type="compositionally biased region" description="Gly residues" evidence="1">
    <location>
        <begin position="362"/>
        <end position="374"/>
    </location>
</feature>
<feature type="region of interest" description="Disordered" evidence="1">
    <location>
        <begin position="179"/>
        <end position="240"/>
    </location>
</feature>
<evidence type="ECO:0000313" key="4">
    <source>
        <dbReference type="Proteomes" id="UP000019335"/>
    </source>
</evidence>
<proteinExistence type="predicted"/>
<dbReference type="EMBL" id="AZIL01000606">
    <property type="protein sequence ID" value="EWM26795.1"/>
    <property type="molecule type" value="Genomic_DNA"/>
</dbReference>
<dbReference type="Proteomes" id="UP000019335">
    <property type="component" value="Chromosome 8"/>
</dbReference>
<dbReference type="Pfam" id="PF00017">
    <property type="entry name" value="SH2"/>
    <property type="match status" value="1"/>
</dbReference>
<reference evidence="3 4" key="1">
    <citation type="journal article" date="2014" name="Mol. Plant">
        <title>Chromosome Scale Genome Assembly and Transcriptome Profiling of Nannochloropsis gaditana in Nitrogen Depletion.</title>
        <authorList>
            <person name="Corteggiani Carpinelli E."/>
            <person name="Telatin A."/>
            <person name="Vitulo N."/>
            <person name="Forcato C."/>
            <person name="D'Angelo M."/>
            <person name="Schiavon R."/>
            <person name="Vezzi A."/>
            <person name="Giacometti G.M."/>
            <person name="Morosinotto T."/>
            <person name="Valle G."/>
        </authorList>
    </citation>
    <scope>NUCLEOTIDE SEQUENCE [LARGE SCALE GENOMIC DNA]</scope>
    <source>
        <strain evidence="3 4">B-31</strain>
    </source>
</reference>
<comment type="caution">
    <text evidence="3">The sequence shown here is derived from an EMBL/GenBank/DDBJ whole genome shotgun (WGS) entry which is preliminary data.</text>
</comment>
<feature type="region of interest" description="Disordered" evidence="1">
    <location>
        <begin position="274"/>
        <end position="309"/>
    </location>
</feature>
<dbReference type="AlphaFoldDB" id="W7TIF4"/>
<feature type="region of interest" description="Disordered" evidence="1">
    <location>
        <begin position="444"/>
        <end position="469"/>
    </location>
</feature>
<feature type="region of interest" description="Disordered" evidence="1">
    <location>
        <begin position="546"/>
        <end position="574"/>
    </location>
</feature>
<feature type="region of interest" description="Disordered" evidence="1">
    <location>
        <begin position="1"/>
        <end position="27"/>
    </location>
</feature>
<evidence type="ECO:0000313" key="3">
    <source>
        <dbReference type="EMBL" id="EWM26795.1"/>
    </source>
</evidence>
<protein>
    <submittedName>
        <fullName evidence="3">SH2 domain protein</fullName>
    </submittedName>
</protein>
<keyword evidence="4" id="KW-1185">Reference proteome</keyword>
<dbReference type="SUPFAM" id="SSF55550">
    <property type="entry name" value="SH2 domain"/>
    <property type="match status" value="1"/>
</dbReference>
<feature type="region of interest" description="Disordered" evidence="1">
    <location>
        <begin position="341"/>
        <end position="418"/>
    </location>
</feature>
<name>W7TIF4_9STRA</name>
<dbReference type="Gene3D" id="3.30.505.10">
    <property type="entry name" value="SH2 domain"/>
    <property type="match status" value="1"/>
</dbReference>
<feature type="compositionally biased region" description="Pro residues" evidence="1">
    <location>
        <begin position="290"/>
        <end position="306"/>
    </location>
</feature>
<dbReference type="InterPro" id="IPR000980">
    <property type="entry name" value="SH2"/>
</dbReference>
<evidence type="ECO:0000259" key="2">
    <source>
        <dbReference type="Pfam" id="PF00017"/>
    </source>
</evidence>
<gene>
    <name evidence="3" type="ORF">Naga_100018g38</name>
</gene>
<accession>W7TIF4</accession>
<sequence length="609" mass="65644">MRSLRYGYVDTEKARAQRRQGRSPAPCLSPAFSWPRAGFPRVALASYQPPRGWLPSEDLAVLFGRSPAASVTLGVFQRQQLDRRRERRTLMPSSVPLPLPSTPPSPPPDPGWRHLAGSMGREAAERLLRAKPPGTFLLRRYDERSLRLSYRTRTGVEHAPLVFTREGRWAHVRRVSTAGVASPGAGGGAGRGGGYFSPPSTAPSTPLRGDRRDRSASTSSTSSPSTSSPSSPSSLPGSTLPVSTHALFQAQAFGHQLHAPFPSVPLSIRPARRMGRGSIGRSEGPLTSPFQPPPQSEALQPPPSAPPQSFASLEELLSFFRRKAAHGLCFRRVPGTCDYEELSEGGDGRRKTGPWLGEQEGGEGGGGGMGGGRVLLGWFQRRISQPGTASAEGRGGPSKQEGGRKGKAQAQGGTCTEDTFPSSVEVVEVFKSLHEVLAAVGRRDGAERQGRGGVEAREREAGLGTEEEEDQMSLLRLCDQSAEPVLAALGLKTVSPAPEEGPWRQEHGREGEAMDLAALVEKIVLLDMKIFQLLSTINRLLLVATSVPSSSSPSPPPSMPPSPSASSSRTKTRGQKTACLEALRVLGRWRPLLKTLRLRFQTEWQYTHE</sequence>
<dbReference type="InterPro" id="IPR036860">
    <property type="entry name" value="SH2_dom_sf"/>
</dbReference>
<feature type="compositionally biased region" description="Pro residues" evidence="1">
    <location>
        <begin position="95"/>
        <end position="109"/>
    </location>
</feature>
<organism evidence="3 4">
    <name type="scientific">Nannochloropsis gaditana</name>
    <dbReference type="NCBI Taxonomy" id="72520"/>
    <lineage>
        <taxon>Eukaryota</taxon>
        <taxon>Sar</taxon>
        <taxon>Stramenopiles</taxon>
        <taxon>Ochrophyta</taxon>
        <taxon>Eustigmatophyceae</taxon>
        <taxon>Eustigmatales</taxon>
        <taxon>Monodopsidaceae</taxon>
        <taxon>Nannochloropsis</taxon>
    </lineage>
</organism>
<dbReference type="OrthoDB" id="10458672at2759"/>
<evidence type="ECO:0000256" key="1">
    <source>
        <dbReference type="SAM" id="MobiDB-lite"/>
    </source>
</evidence>
<feature type="compositionally biased region" description="Pro residues" evidence="1">
    <location>
        <begin position="553"/>
        <end position="563"/>
    </location>
</feature>
<feature type="compositionally biased region" description="Basic and acidic residues" evidence="1">
    <location>
        <begin position="444"/>
        <end position="461"/>
    </location>
</feature>
<feature type="region of interest" description="Disordered" evidence="1">
    <location>
        <begin position="88"/>
        <end position="109"/>
    </location>
</feature>
<feature type="compositionally biased region" description="Gly residues" evidence="1">
    <location>
        <begin position="184"/>
        <end position="195"/>
    </location>
</feature>
<dbReference type="CDD" id="cd00173">
    <property type="entry name" value="SH2"/>
    <property type="match status" value="1"/>
</dbReference>